<gene>
    <name evidence="1" type="ORF">PsorP6_007452</name>
</gene>
<keyword evidence="2" id="KW-1185">Reference proteome</keyword>
<organism evidence="1 2">
    <name type="scientific">Peronosclerospora sorghi</name>
    <dbReference type="NCBI Taxonomy" id="230839"/>
    <lineage>
        <taxon>Eukaryota</taxon>
        <taxon>Sar</taxon>
        <taxon>Stramenopiles</taxon>
        <taxon>Oomycota</taxon>
        <taxon>Peronosporomycetes</taxon>
        <taxon>Peronosporales</taxon>
        <taxon>Peronosporaceae</taxon>
        <taxon>Peronosclerospora</taxon>
    </lineage>
</organism>
<accession>A0ACC0W742</accession>
<reference evidence="1 2" key="1">
    <citation type="journal article" date="2022" name="bioRxiv">
        <title>The genome of the oomycete Peronosclerospora sorghi, a cosmopolitan pathogen of maize and sorghum, is inflated with dispersed pseudogenes.</title>
        <authorList>
            <person name="Fletcher K."/>
            <person name="Martin F."/>
            <person name="Isakeit T."/>
            <person name="Cavanaugh K."/>
            <person name="Magill C."/>
            <person name="Michelmore R."/>
        </authorList>
    </citation>
    <scope>NUCLEOTIDE SEQUENCE [LARGE SCALE GENOMIC DNA]</scope>
    <source>
        <strain evidence="1">P6</strain>
    </source>
</reference>
<dbReference type="EMBL" id="CM047582">
    <property type="protein sequence ID" value="KAI9914557.1"/>
    <property type="molecule type" value="Genomic_DNA"/>
</dbReference>
<evidence type="ECO:0000313" key="1">
    <source>
        <dbReference type="EMBL" id="KAI9914557.1"/>
    </source>
</evidence>
<comment type="caution">
    <text evidence="1">The sequence shown here is derived from an EMBL/GenBank/DDBJ whole genome shotgun (WGS) entry which is preliminary data.</text>
</comment>
<name>A0ACC0W742_9STRA</name>
<dbReference type="Proteomes" id="UP001163321">
    <property type="component" value="Chromosome 3"/>
</dbReference>
<proteinExistence type="predicted"/>
<evidence type="ECO:0000313" key="2">
    <source>
        <dbReference type="Proteomes" id="UP001163321"/>
    </source>
</evidence>
<sequence>MTRQGYLILHDKLSRPSICYFSLEDGFLRQYESDQCSQCLREVQLSGCKISVKAQKRANGVPSSFYLEIRKVLVKDLSYALGRAERLEFSACSSEDRQEWRKALFSWQRYYWRDPLTALPEKKMVTNETHVQLEQIIAKYYVHTSSNGHLISFAAAKQPISFLRRNVHSLHRSLSLTMRSTPKSPSDTEQTDCVKAKLALPYVDECLEATISNNICHVAARTPHYLPECFVHGNNQEAH</sequence>
<protein>
    <submittedName>
        <fullName evidence="1">Uncharacterized protein</fullName>
    </submittedName>
</protein>